<proteinExistence type="inferred from homology"/>
<dbReference type="GO" id="GO:0006605">
    <property type="term" value="P:protein targeting"/>
    <property type="evidence" value="ECO:0007669"/>
    <property type="project" value="UniProtKB-UniRule"/>
</dbReference>
<dbReference type="InterPro" id="IPR001901">
    <property type="entry name" value="Translocase_SecE/Sec61-g"/>
</dbReference>
<dbReference type="GO" id="GO:0009306">
    <property type="term" value="P:protein secretion"/>
    <property type="evidence" value="ECO:0007669"/>
    <property type="project" value="UniProtKB-UniRule"/>
</dbReference>
<keyword evidence="7 9" id="KW-0811">Translocation</keyword>
<evidence type="ECO:0000256" key="6">
    <source>
        <dbReference type="ARBA" id="ARBA00022989"/>
    </source>
</evidence>
<dbReference type="Gene3D" id="1.20.5.1030">
    <property type="entry name" value="Preprotein translocase secy subunit"/>
    <property type="match status" value="1"/>
</dbReference>
<dbReference type="GO" id="GO:0008320">
    <property type="term" value="F:protein transmembrane transporter activity"/>
    <property type="evidence" value="ECO:0007669"/>
    <property type="project" value="UniProtKB-UniRule"/>
</dbReference>
<keyword evidence="8 9" id="KW-0472">Membrane</keyword>
<sequence length="128" mass="13691">MSTESKASGSMFDAVKWLVALVLFAGAVAGASDAFYQSVGVEMGTLYRVLIVVAFMLLAAGAALTTTQGSNFLVLLKEANKERRKVVWPTPVETRQTTMIVVAVVFLVGLFLYLLDMGLSSIVKLIVG</sequence>
<feature type="transmembrane region" description="Helical" evidence="9">
    <location>
        <begin position="50"/>
        <end position="76"/>
    </location>
</feature>
<organism evidence="10 11">
    <name type="scientific">Thalassolituus maritimus</name>
    <dbReference type="NCBI Taxonomy" id="484498"/>
    <lineage>
        <taxon>Bacteria</taxon>
        <taxon>Pseudomonadati</taxon>
        <taxon>Pseudomonadota</taxon>
        <taxon>Gammaproteobacteria</taxon>
        <taxon>Oceanospirillales</taxon>
        <taxon>Oceanospirillaceae</taxon>
        <taxon>Thalassolituus</taxon>
    </lineage>
</organism>
<dbReference type="HAMAP" id="MF_00422">
    <property type="entry name" value="SecE"/>
    <property type="match status" value="1"/>
</dbReference>
<keyword evidence="4 9" id="KW-0812">Transmembrane</keyword>
<dbReference type="PRINTS" id="PR01650">
    <property type="entry name" value="SECETRNLCASE"/>
</dbReference>
<dbReference type="STRING" id="484498.SAMN05421686_11914"/>
<dbReference type="OrthoDB" id="9806365at2"/>
<protein>
    <recommendedName>
        <fullName evidence="9">Protein translocase subunit SecE</fullName>
    </recommendedName>
</protein>
<dbReference type="InterPro" id="IPR005807">
    <property type="entry name" value="SecE_bac"/>
</dbReference>
<comment type="caution">
    <text evidence="9">Lacks conserved residue(s) required for the propagation of feature annotation.</text>
</comment>
<keyword evidence="5 9" id="KW-0653">Protein transport</keyword>
<evidence type="ECO:0000256" key="5">
    <source>
        <dbReference type="ARBA" id="ARBA00022927"/>
    </source>
</evidence>
<comment type="subunit">
    <text evidence="9">Component of the Sec protein translocase complex. Heterotrimer consisting of SecY, SecE and SecG subunits. The heterotrimers can form oligomers, although 1 heterotrimer is thought to be able to translocate proteins. Interacts with the ribosome. Interacts with SecDF, and other proteins may be involved. Interacts with SecA.</text>
</comment>
<accession>A0A1N7QCB1</accession>
<keyword evidence="11" id="KW-1185">Reference proteome</keyword>
<dbReference type="NCBIfam" id="TIGR00964">
    <property type="entry name" value="secE_bact"/>
    <property type="match status" value="1"/>
</dbReference>
<evidence type="ECO:0000256" key="2">
    <source>
        <dbReference type="ARBA" id="ARBA00022448"/>
    </source>
</evidence>
<comment type="similarity">
    <text evidence="9">Belongs to the SecE/SEC61-gamma family.</text>
</comment>
<dbReference type="GO" id="GO:0065002">
    <property type="term" value="P:intracellular protein transmembrane transport"/>
    <property type="evidence" value="ECO:0007669"/>
    <property type="project" value="UniProtKB-UniRule"/>
</dbReference>
<dbReference type="GO" id="GO:0043952">
    <property type="term" value="P:protein transport by the Sec complex"/>
    <property type="evidence" value="ECO:0007669"/>
    <property type="project" value="UniProtKB-UniRule"/>
</dbReference>
<evidence type="ECO:0000256" key="9">
    <source>
        <dbReference type="HAMAP-Rule" id="MF_00422"/>
    </source>
</evidence>
<comment type="function">
    <text evidence="9">Essential subunit of the Sec protein translocation channel SecYEG. Clamps together the 2 halves of SecY. May contact the channel plug during translocation.</text>
</comment>
<dbReference type="Pfam" id="PF00584">
    <property type="entry name" value="SecE"/>
    <property type="match status" value="1"/>
</dbReference>
<evidence type="ECO:0000256" key="7">
    <source>
        <dbReference type="ARBA" id="ARBA00023010"/>
    </source>
</evidence>
<comment type="subcellular location">
    <subcellularLocation>
        <location evidence="1">Membrane</location>
    </subcellularLocation>
</comment>
<keyword evidence="3 9" id="KW-1003">Cell membrane</keyword>
<evidence type="ECO:0000313" key="10">
    <source>
        <dbReference type="EMBL" id="SIT20454.1"/>
    </source>
</evidence>
<dbReference type="PANTHER" id="PTHR33910:SF1">
    <property type="entry name" value="PROTEIN TRANSLOCASE SUBUNIT SECE"/>
    <property type="match status" value="1"/>
</dbReference>
<reference evidence="11" key="1">
    <citation type="submission" date="2017-01" db="EMBL/GenBank/DDBJ databases">
        <authorList>
            <person name="Varghese N."/>
            <person name="Submissions S."/>
        </authorList>
    </citation>
    <scope>NUCLEOTIDE SEQUENCE [LARGE SCALE GENOMIC DNA]</scope>
    <source>
        <strain evidence="11">DSM 24913</strain>
    </source>
</reference>
<dbReference type="InterPro" id="IPR038379">
    <property type="entry name" value="SecE_sf"/>
</dbReference>
<dbReference type="RefSeq" id="WP_068436413.1">
    <property type="nucleotide sequence ID" value="NZ_CAJWBH010000029.1"/>
</dbReference>
<dbReference type="EMBL" id="FTOH01000019">
    <property type="protein sequence ID" value="SIT20454.1"/>
    <property type="molecule type" value="Genomic_DNA"/>
</dbReference>
<evidence type="ECO:0000256" key="8">
    <source>
        <dbReference type="ARBA" id="ARBA00023136"/>
    </source>
</evidence>
<dbReference type="GO" id="GO:0005886">
    <property type="term" value="C:plasma membrane"/>
    <property type="evidence" value="ECO:0007669"/>
    <property type="project" value="UniProtKB-UniRule"/>
</dbReference>
<keyword evidence="2 9" id="KW-0813">Transport</keyword>
<evidence type="ECO:0000256" key="4">
    <source>
        <dbReference type="ARBA" id="ARBA00022692"/>
    </source>
</evidence>
<dbReference type="Proteomes" id="UP000185639">
    <property type="component" value="Unassembled WGS sequence"/>
</dbReference>
<keyword evidence="6 9" id="KW-1133">Transmembrane helix</keyword>
<evidence type="ECO:0000256" key="1">
    <source>
        <dbReference type="ARBA" id="ARBA00004370"/>
    </source>
</evidence>
<dbReference type="PANTHER" id="PTHR33910">
    <property type="entry name" value="PROTEIN TRANSLOCASE SUBUNIT SECE"/>
    <property type="match status" value="1"/>
</dbReference>
<feature type="transmembrane region" description="Helical" evidence="9">
    <location>
        <begin position="97"/>
        <end position="115"/>
    </location>
</feature>
<gene>
    <name evidence="9" type="primary">secE</name>
    <name evidence="10" type="ORF">SAMN05421686_11914</name>
</gene>
<name>A0A1N7QCB1_9GAMM</name>
<dbReference type="AlphaFoldDB" id="A0A1N7QCB1"/>
<evidence type="ECO:0000313" key="11">
    <source>
        <dbReference type="Proteomes" id="UP000185639"/>
    </source>
</evidence>
<evidence type="ECO:0000256" key="3">
    <source>
        <dbReference type="ARBA" id="ARBA00022475"/>
    </source>
</evidence>